<dbReference type="OrthoDB" id="3389322at2"/>
<keyword evidence="5" id="KW-1185">Reference proteome</keyword>
<feature type="domain" description="Protein-glutamine gamma-glutamyltransferase-like C-terminal" evidence="3">
    <location>
        <begin position="134"/>
        <end position="202"/>
    </location>
</feature>
<dbReference type="RefSeq" id="WP_142005995.1">
    <property type="nucleotide sequence ID" value="NZ_CAJTBP010000001.1"/>
</dbReference>
<evidence type="ECO:0000313" key="5">
    <source>
        <dbReference type="Proteomes" id="UP000318336"/>
    </source>
</evidence>
<organism evidence="4 5">
    <name type="scientific">Barrientosiimonas humi</name>
    <dbReference type="NCBI Taxonomy" id="999931"/>
    <lineage>
        <taxon>Bacteria</taxon>
        <taxon>Bacillati</taxon>
        <taxon>Actinomycetota</taxon>
        <taxon>Actinomycetes</taxon>
        <taxon>Micrococcales</taxon>
        <taxon>Dermacoccaceae</taxon>
        <taxon>Barrientosiimonas</taxon>
    </lineage>
</organism>
<sequence length="230" mass="24872">MARWLPGLVSDPPLDPSAEEGRRLLREELGKLAYDTEGSVLDRLQRWVNERLEGLAGQGSDFVGRLLLLLLAAALVILAVLVVVRLRGGPRAARQGAVEGSVLGEESLTAEEYRARARAAEARGDHSAALLDWFRAIARSGDERALLDDQPGRTAHELVRALGPFFPGERAALVAAGDRFDDVRYGGRVAGEPEASTMRELDQAIARARPQHHAAHAEGDGLVAPGRWAR</sequence>
<evidence type="ECO:0000259" key="3">
    <source>
        <dbReference type="Pfam" id="PF13559"/>
    </source>
</evidence>
<evidence type="ECO:0000313" key="4">
    <source>
        <dbReference type="EMBL" id="TQL34027.1"/>
    </source>
</evidence>
<dbReference type="Pfam" id="PF13559">
    <property type="entry name" value="DUF4129"/>
    <property type="match status" value="1"/>
</dbReference>
<protein>
    <submittedName>
        <fullName evidence="4">Uncharacterized protein DUF4129</fullName>
    </submittedName>
</protein>
<reference evidence="4 5" key="1">
    <citation type="submission" date="2019-06" db="EMBL/GenBank/DDBJ databases">
        <title>Sequencing the genomes of 1000 actinobacteria strains.</title>
        <authorList>
            <person name="Klenk H.-P."/>
        </authorList>
    </citation>
    <scope>NUCLEOTIDE SEQUENCE [LARGE SCALE GENOMIC DNA]</scope>
    <source>
        <strain evidence="4 5">DSM 24617</strain>
    </source>
</reference>
<name>A0A542XDW8_9MICO</name>
<evidence type="ECO:0000256" key="1">
    <source>
        <dbReference type="SAM" id="MobiDB-lite"/>
    </source>
</evidence>
<comment type="caution">
    <text evidence="4">The sequence shown here is derived from an EMBL/GenBank/DDBJ whole genome shotgun (WGS) entry which is preliminary data.</text>
</comment>
<feature type="region of interest" description="Disordered" evidence="1">
    <location>
        <begin position="211"/>
        <end position="230"/>
    </location>
</feature>
<keyword evidence="2" id="KW-1133">Transmembrane helix</keyword>
<gene>
    <name evidence="4" type="ORF">FB554_2184</name>
</gene>
<dbReference type="InterPro" id="IPR025403">
    <property type="entry name" value="TgpA-like_C"/>
</dbReference>
<dbReference type="Proteomes" id="UP000318336">
    <property type="component" value="Unassembled WGS sequence"/>
</dbReference>
<dbReference type="EMBL" id="VFOK01000001">
    <property type="protein sequence ID" value="TQL34027.1"/>
    <property type="molecule type" value="Genomic_DNA"/>
</dbReference>
<dbReference type="AlphaFoldDB" id="A0A542XDW8"/>
<keyword evidence="2" id="KW-0812">Transmembrane</keyword>
<proteinExistence type="predicted"/>
<keyword evidence="2" id="KW-0472">Membrane</keyword>
<accession>A0A542XDW8</accession>
<feature type="transmembrane region" description="Helical" evidence="2">
    <location>
        <begin position="62"/>
        <end position="84"/>
    </location>
</feature>
<evidence type="ECO:0000256" key="2">
    <source>
        <dbReference type="SAM" id="Phobius"/>
    </source>
</evidence>